<dbReference type="OrthoDB" id="77666at2759"/>
<dbReference type="EMBL" id="VJMH01005448">
    <property type="protein sequence ID" value="KAF0695859.1"/>
    <property type="molecule type" value="Genomic_DNA"/>
</dbReference>
<name>A0A485KXZ9_9STRA</name>
<evidence type="ECO:0000256" key="1">
    <source>
        <dbReference type="SAM" id="MobiDB-lite"/>
    </source>
</evidence>
<evidence type="ECO:0000313" key="2">
    <source>
        <dbReference type="EMBL" id="KAF0695859.1"/>
    </source>
</evidence>
<protein>
    <submittedName>
        <fullName evidence="3">Aste57867_13379 protein</fullName>
    </submittedName>
</protein>
<keyword evidence="4" id="KW-1185">Reference proteome</keyword>
<dbReference type="AlphaFoldDB" id="A0A485KXZ9"/>
<dbReference type="Proteomes" id="UP000332933">
    <property type="component" value="Unassembled WGS sequence"/>
</dbReference>
<gene>
    <name evidence="3" type="primary">Aste57867_13379</name>
    <name evidence="2" type="ORF">As57867_013329</name>
    <name evidence="3" type="ORF">ASTE57867_13379</name>
</gene>
<feature type="region of interest" description="Disordered" evidence="1">
    <location>
        <begin position="1"/>
        <end position="59"/>
    </location>
</feature>
<organism evidence="3 4">
    <name type="scientific">Aphanomyces stellatus</name>
    <dbReference type="NCBI Taxonomy" id="120398"/>
    <lineage>
        <taxon>Eukaryota</taxon>
        <taxon>Sar</taxon>
        <taxon>Stramenopiles</taxon>
        <taxon>Oomycota</taxon>
        <taxon>Saprolegniomycetes</taxon>
        <taxon>Saprolegniales</taxon>
        <taxon>Verrucalvaceae</taxon>
        <taxon>Aphanomyces</taxon>
    </lineage>
</organism>
<accession>A0A485KXZ9</accession>
<evidence type="ECO:0000313" key="3">
    <source>
        <dbReference type="EMBL" id="VFT90218.1"/>
    </source>
</evidence>
<reference evidence="2" key="2">
    <citation type="submission" date="2019-06" db="EMBL/GenBank/DDBJ databases">
        <title>Genomics analysis of Aphanomyces spp. identifies a new class of oomycete effector associated with host adaptation.</title>
        <authorList>
            <person name="Gaulin E."/>
        </authorList>
    </citation>
    <scope>NUCLEOTIDE SEQUENCE</scope>
    <source>
        <strain evidence="2">CBS 578.67</strain>
    </source>
</reference>
<feature type="compositionally biased region" description="Polar residues" evidence="1">
    <location>
        <begin position="43"/>
        <end position="52"/>
    </location>
</feature>
<dbReference type="EMBL" id="CAADRA010005469">
    <property type="protein sequence ID" value="VFT90218.1"/>
    <property type="molecule type" value="Genomic_DNA"/>
</dbReference>
<evidence type="ECO:0000313" key="4">
    <source>
        <dbReference type="Proteomes" id="UP000332933"/>
    </source>
</evidence>
<sequence>MGPPKTDNLAKNLLSRQEDSGRRRFDSADWAMTLPMNADQEASDASTPSSTGGLHVKGHDSTITSELSLLAISAHAKADP</sequence>
<reference evidence="3 4" key="1">
    <citation type="submission" date="2019-03" db="EMBL/GenBank/DDBJ databases">
        <authorList>
            <person name="Gaulin E."/>
            <person name="Dumas B."/>
        </authorList>
    </citation>
    <scope>NUCLEOTIDE SEQUENCE [LARGE SCALE GENOMIC DNA]</scope>
    <source>
        <strain evidence="3">CBS 568.67</strain>
    </source>
</reference>
<feature type="compositionally biased region" description="Basic and acidic residues" evidence="1">
    <location>
        <begin position="16"/>
        <end position="27"/>
    </location>
</feature>
<proteinExistence type="predicted"/>